<proteinExistence type="predicted"/>
<feature type="region of interest" description="Disordered" evidence="1">
    <location>
        <begin position="21"/>
        <end position="83"/>
    </location>
</feature>
<evidence type="ECO:0000313" key="3">
    <source>
        <dbReference type="Proteomes" id="UP000233837"/>
    </source>
</evidence>
<protein>
    <submittedName>
        <fullName evidence="2">Uncharacterized protein</fullName>
    </submittedName>
</protein>
<reference evidence="2 3" key="1">
    <citation type="journal article" date="2016" name="Sci. Rep.">
        <title>The Dendrobium catenatum Lindl. genome sequence provides insights into polysaccharide synthase, floral development and adaptive evolution.</title>
        <authorList>
            <person name="Zhang G.Q."/>
            <person name="Xu Q."/>
            <person name="Bian C."/>
            <person name="Tsai W.C."/>
            <person name="Yeh C.M."/>
            <person name="Liu K.W."/>
            <person name="Yoshida K."/>
            <person name="Zhang L.S."/>
            <person name="Chang S.B."/>
            <person name="Chen F."/>
            <person name="Shi Y."/>
            <person name="Su Y.Y."/>
            <person name="Zhang Y.Q."/>
            <person name="Chen L.J."/>
            <person name="Yin Y."/>
            <person name="Lin M."/>
            <person name="Huang H."/>
            <person name="Deng H."/>
            <person name="Wang Z.W."/>
            <person name="Zhu S.L."/>
            <person name="Zhao X."/>
            <person name="Deng C."/>
            <person name="Niu S.C."/>
            <person name="Huang J."/>
            <person name="Wang M."/>
            <person name="Liu G.H."/>
            <person name="Yang H.J."/>
            <person name="Xiao X.J."/>
            <person name="Hsiao Y.Y."/>
            <person name="Wu W.L."/>
            <person name="Chen Y.Y."/>
            <person name="Mitsuda N."/>
            <person name="Ohme-Takagi M."/>
            <person name="Luo Y.B."/>
            <person name="Van de Peer Y."/>
            <person name="Liu Z.J."/>
        </authorList>
    </citation>
    <scope>NUCLEOTIDE SEQUENCE [LARGE SCALE GENOMIC DNA]</scope>
    <source>
        <tissue evidence="2">The whole plant</tissue>
    </source>
</reference>
<dbReference type="Proteomes" id="UP000233837">
    <property type="component" value="Unassembled WGS sequence"/>
</dbReference>
<dbReference type="EMBL" id="KZ502276">
    <property type="protein sequence ID" value="PKU81206.1"/>
    <property type="molecule type" value="Genomic_DNA"/>
</dbReference>
<gene>
    <name evidence="2" type="ORF">MA16_Dca018240</name>
</gene>
<organism evidence="2 3">
    <name type="scientific">Dendrobium catenatum</name>
    <dbReference type="NCBI Taxonomy" id="906689"/>
    <lineage>
        <taxon>Eukaryota</taxon>
        <taxon>Viridiplantae</taxon>
        <taxon>Streptophyta</taxon>
        <taxon>Embryophyta</taxon>
        <taxon>Tracheophyta</taxon>
        <taxon>Spermatophyta</taxon>
        <taxon>Magnoliopsida</taxon>
        <taxon>Liliopsida</taxon>
        <taxon>Asparagales</taxon>
        <taxon>Orchidaceae</taxon>
        <taxon>Epidendroideae</taxon>
        <taxon>Malaxideae</taxon>
        <taxon>Dendrobiinae</taxon>
        <taxon>Dendrobium</taxon>
    </lineage>
</organism>
<accession>A0A2I0WZW4</accession>
<evidence type="ECO:0000313" key="2">
    <source>
        <dbReference type="EMBL" id="PKU81206.1"/>
    </source>
</evidence>
<dbReference type="AlphaFoldDB" id="A0A2I0WZW4"/>
<reference evidence="2 3" key="2">
    <citation type="journal article" date="2017" name="Nature">
        <title>The Apostasia genome and the evolution of orchids.</title>
        <authorList>
            <person name="Zhang G.Q."/>
            <person name="Liu K.W."/>
            <person name="Li Z."/>
            <person name="Lohaus R."/>
            <person name="Hsiao Y.Y."/>
            <person name="Niu S.C."/>
            <person name="Wang J.Y."/>
            <person name="Lin Y.C."/>
            <person name="Xu Q."/>
            <person name="Chen L.J."/>
            <person name="Yoshida K."/>
            <person name="Fujiwara S."/>
            <person name="Wang Z.W."/>
            <person name="Zhang Y.Q."/>
            <person name="Mitsuda N."/>
            <person name="Wang M."/>
            <person name="Liu G.H."/>
            <person name="Pecoraro L."/>
            <person name="Huang H.X."/>
            <person name="Xiao X.J."/>
            <person name="Lin M."/>
            <person name="Wu X.Y."/>
            <person name="Wu W.L."/>
            <person name="Chen Y.Y."/>
            <person name="Chang S.B."/>
            <person name="Sakamoto S."/>
            <person name="Ohme-Takagi M."/>
            <person name="Yagi M."/>
            <person name="Zeng S.J."/>
            <person name="Shen C.Y."/>
            <person name="Yeh C.M."/>
            <person name="Luo Y.B."/>
            <person name="Tsai W.C."/>
            <person name="Van de Peer Y."/>
            <person name="Liu Z.J."/>
        </authorList>
    </citation>
    <scope>NUCLEOTIDE SEQUENCE [LARGE SCALE GENOMIC DNA]</scope>
    <source>
        <tissue evidence="2">The whole plant</tissue>
    </source>
</reference>
<feature type="compositionally biased region" description="Polar residues" evidence="1">
    <location>
        <begin position="24"/>
        <end position="39"/>
    </location>
</feature>
<sequence length="138" mass="15303">MCCPACPPCPRNDPTLRACDASRRSVTSSGVTDSRSVTRSGREMTRCWIAAAAAQPRRGRPPPLCRRSHDHASSSSFSDSSDDVLSYKFGSRDRQPARRSAASPEPWFKIAQYEARLEARLCAIPVKNALMLTRVFFL</sequence>
<evidence type="ECO:0000256" key="1">
    <source>
        <dbReference type="SAM" id="MobiDB-lite"/>
    </source>
</evidence>
<keyword evidence="3" id="KW-1185">Reference proteome</keyword>
<name>A0A2I0WZW4_9ASPA</name>